<evidence type="ECO:0000313" key="3">
    <source>
        <dbReference type="EMBL" id="TFD57197.1"/>
    </source>
</evidence>
<dbReference type="OrthoDB" id="5242095at2"/>
<evidence type="ECO:0000259" key="2">
    <source>
        <dbReference type="PROSITE" id="PS50937"/>
    </source>
</evidence>
<dbReference type="Proteomes" id="UP000298170">
    <property type="component" value="Unassembled WGS sequence"/>
</dbReference>
<dbReference type="PANTHER" id="PTHR30204:SF98">
    <property type="entry name" value="HTH-TYPE TRANSCRIPTIONAL REGULATOR ADHR"/>
    <property type="match status" value="1"/>
</dbReference>
<organism evidence="3 4">
    <name type="scientific">Cryobacterium suzukii</name>
    <dbReference type="NCBI Taxonomy" id="1259198"/>
    <lineage>
        <taxon>Bacteria</taxon>
        <taxon>Bacillati</taxon>
        <taxon>Actinomycetota</taxon>
        <taxon>Actinomycetes</taxon>
        <taxon>Micrococcales</taxon>
        <taxon>Microbacteriaceae</taxon>
        <taxon>Cryobacterium</taxon>
    </lineage>
</organism>
<dbReference type="CDD" id="cd04780">
    <property type="entry name" value="HTH_MerR-like_sg5"/>
    <property type="match status" value="1"/>
</dbReference>
<dbReference type="SUPFAM" id="SSF46955">
    <property type="entry name" value="Putative DNA-binding domain"/>
    <property type="match status" value="1"/>
</dbReference>
<dbReference type="Gene3D" id="1.10.1660.10">
    <property type="match status" value="1"/>
</dbReference>
<sequence>MKMAELSAVSGVPVATIKFYLRENLLASGERTAPNQADYGPTHVARLRLIRSLIEVGGLAVADAREVLAAIDSDLPLQDTFAIAQRTVSEHIDPDGIDRRALDRIDAVLNGWLVSAENPGRLAAARVIESLDEVGQLDARGWIDRYAHAALLVAEADIDEIAALSDRAAQAQTVVVGTVLGDTLFAALRRAAQEHVSALRYSAVPRATTQTP</sequence>
<keyword evidence="1" id="KW-0238">DNA-binding</keyword>
<dbReference type="EMBL" id="SOHJ01000014">
    <property type="protein sequence ID" value="TFD57197.1"/>
    <property type="molecule type" value="Genomic_DNA"/>
</dbReference>
<dbReference type="GO" id="GO:0003677">
    <property type="term" value="F:DNA binding"/>
    <property type="evidence" value="ECO:0007669"/>
    <property type="project" value="UniProtKB-KW"/>
</dbReference>
<dbReference type="PROSITE" id="PS50937">
    <property type="entry name" value="HTH_MERR_2"/>
    <property type="match status" value="1"/>
</dbReference>
<accession>A0A4R9ADF0</accession>
<dbReference type="SMART" id="SM00422">
    <property type="entry name" value="HTH_MERR"/>
    <property type="match status" value="1"/>
</dbReference>
<dbReference type="InterPro" id="IPR000551">
    <property type="entry name" value="MerR-type_HTH_dom"/>
</dbReference>
<dbReference type="Pfam" id="PF13411">
    <property type="entry name" value="MerR_1"/>
    <property type="match status" value="1"/>
</dbReference>
<comment type="caution">
    <text evidence="3">The sequence shown here is derived from an EMBL/GenBank/DDBJ whole genome shotgun (WGS) entry which is preliminary data.</text>
</comment>
<dbReference type="PANTHER" id="PTHR30204">
    <property type="entry name" value="REDOX-CYCLING DRUG-SENSING TRANSCRIPTIONAL ACTIVATOR SOXR"/>
    <property type="match status" value="1"/>
</dbReference>
<dbReference type="InterPro" id="IPR009061">
    <property type="entry name" value="DNA-bd_dom_put_sf"/>
</dbReference>
<dbReference type="InterPro" id="IPR047057">
    <property type="entry name" value="MerR_fam"/>
</dbReference>
<reference evidence="3 4" key="1">
    <citation type="submission" date="2019-03" db="EMBL/GenBank/DDBJ databases">
        <title>Genomics of glacier-inhabiting Cryobacterium strains.</title>
        <authorList>
            <person name="Liu Q."/>
            <person name="Xin Y.-H."/>
        </authorList>
    </citation>
    <scope>NUCLEOTIDE SEQUENCE [LARGE SCALE GENOMIC DNA]</scope>
    <source>
        <strain evidence="3 4">Sr39</strain>
    </source>
</reference>
<proteinExistence type="predicted"/>
<dbReference type="AlphaFoldDB" id="A0A4R9ADF0"/>
<gene>
    <name evidence="3" type="ORF">E3T39_14315</name>
</gene>
<keyword evidence="4" id="KW-1185">Reference proteome</keyword>
<feature type="domain" description="HTH merR-type" evidence="2">
    <location>
        <begin position="1"/>
        <end position="70"/>
    </location>
</feature>
<dbReference type="PRINTS" id="PR00040">
    <property type="entry name" value="HTHMERR"/>
</dbReference>
<evidence type="ECO:0000313" key="4">
    <source>
        <dbReference type="Proteomes" id="UP000298170"/>
    </source>
</evidence>
<evidence type="ECO:0000256" key="1">
    <source>
        <dbReference type="ARBA" id="ARBA00023125"/>
    </source>
</evidence>
<dbReference type="RefSeq" id="WP_134516474.1">
    <property type="nucleotide sequence ID" value="NZ_SOHJ01000014.1"/>
</dbReference>
<name>A0A4R9ADF0_9MICO</name>
<dbReference type="GO" id="GO:0003700">
    <property type="term" value="F:DNA-binding transcription factor activity"/>
    <property type="evidence" value="ECO:0007669"/>
    <property type="project" value="InterPro"/>
</dbReference>
<protein>
    <submittedName>
        <fullName evidence="3">MerR family transcriptional regulator</fullName>
    </submittedName>
</protein>